<keyword evidence="3" id="KW-1185">Reference proteome</keyword>
<feature type="region of interest" description="Disordered" evidence="1">
    <location>
        <begin position="75"/>
        <end position="99"/>
    </location>
</feature>
<protein>
    <submittedName>
        <fullName evidence="2">Uncharacterized protein</fullName>
    </submittedName>
</protein>
<comment type="caution">
    <text evidence="2">The sequence shown here is derived from an EMBL/GenBank/DDBJ whole genome shotgun (WGS) entry which is preliminary data.</text>
</comment>
<gene>
    <name evidence="2" type="ORF">C0Z16_25125</name>
</gene>
<name>A0ABX4V023_9BURK</name>
<evidence type="ECO:0000313" key="3">
    <source>
        <dbReference type="Proteomes" id="UP000235659"/>
    </source>
</evidence>
<accession>A0ABX4V023</accession>
<dbReference type="Proteomes" id="UP000235659">
    <property type="component" value="Unassembled WGS sequence"/>
</dbReference>
<reference evidence="2 3" key="1">
    <citation type="submission" date="2018-01" db="EMBL/GenBank/DDBJ databases">
        <title>Whole genome analyses suggest that Burkholderia sensu lato contains two further novel genera in the rhizoxinica-symbiotica group Mycetohabitans gen. nov., and Trinickia gen. nov.: implications for the evolution of diazotrophy and nodulation in the Burkholderiaceae.</title>
        <authorList>
            <person name="Estrada-de los Santos P."/>
            <person name="Palmer M."/>
            <person name="Chavez-Ramirez B."/>
            <person name="Beukes C."/>
            <person name="Steenkamp E.T."/>
            <person name="Hirsch A.M."/>
            <person name="Manyaka P."/>
            <person name="Maluk M."/>
            <person name="Lafos M."/>
            <person name="Crook M."/>
            <person name="Gross E."/>
            <person name="Simon M.F."/>
            <person name="Bueno dos Reis Junior F."/>
            <person name="Poole P.S."/>
            <person name="Venter S.N."/>
            <person name="James E.K."/>
        </authorList>
    </citation>
    <scope>NUCLEOTIDE SEQUENCE [LARGE SCALE GENOMIC DNA]</scope>
    <source>
        <strain evidence="2 3">WSM 3937</strain>
    </source>
</reference>
<evidence type="ECO:0000313" key="2">
    <source>
        <dbReference type="EMBL" id="PMS27311.1"/>
    </source>
</evidence>
<proteinExistence type="predicted"/>
<organism evidence="2 3">
    <name type="scientific">Paraburkholderia rhynchosiae</name>
    <dbReference type="NCBI Taxonomy" id="487049"/>
    <lineage>
        <taxon>Bacteria</taxon>
        <taxon>Pseudomonadati</taxon>
        <taxon>Pseudomonadota</taxon>
        <taxon>Betaproteobacteria</taxon>
        <taxon>Burkholderiales</taxon>
        <taxon>Burkholderiaceae</taxon>
        <taxon>Paraburkholderia</taxon>
    </lineage>
</organism>
<evidence type="ECO:0000256" key="1">
    <source>
        <dbReference type="SAM" id="MobiDB-lite"/>
    </source>
</evidence>
<sequence length="99" mass="11000">MLTVGFGSVRDDHQFPKWCCCVHFVSRERGAGRRRLSAFVRDRFRILAGTPFGHHPRRVGARHLQAVHARGACPLPDMRPRAGTNAGDAGDACRSAYDQ</sequence>
<dbReference type="EMBL" id="PNXY01000021">
    <property type="protein sequence ID" value="PMS27311.1"/>
    <property type="molecule type" value="Genomic_DNA"/>
</dbReference>